<evidence type="ECO:0000256" key="1">
    <source>
        <dbReference type="HAMAP-Rule" id="MF_00122"/>
    </source>
</evidence>
<keyword evidence="1" id="KW-0547">Nucleotide-binding</keyword>
<dbReference type="GO" id="GO:0050566">
    <property type="term" value="F:asparaginyl-tRNA synthase (glutamine-hydrolyzing) activity"/>
    <property type="evidence" value="ECO:0007669"/>
    <property type="project" value="RHEA"/>
</dbReference>
<keyword evidence="1" id="KW-0436">Ligase</keyword>
<dbReference type="GO" id="GO:0005524">
    <property type="term" value="F:ATP binding"/>
    <property type="evidence" value="ECO:0007669"/>
    <property type="project" value="UniProtKB-KW"/>
</dbReference>
<evidence type="ECO:0000313" key="3">
    <source>
        <dbReference type="Proteomes" id="UP000034581"/>
    </source>
</evidence>
<organism evidence="2 3">
    <name type="scientific">candidate division CPR3 bacterium GW2011_GWF2_35_18</name>
    <dbReference type="NCBI Taxonomy" id="1618350"/>
    <lineage>
        <taxon>Bacteria</taxon>
        <taxon>Bacteria division CPR3</taxon>
    </lineage>
</organism>
<sequence length="97" mass="11285">MSYKKITKNEVKHIADLAWIGLSDEEIIRFESQLSSILEYVDHLNELDTKNIKPTFQVTGLKNVWQEDFVKPSLTQSEALQNAPMQKDGYFKVKKVR</sequence>
<proteinExistence type="inferred from homology"/>
<dbReference type="Pfam" id="PF02686">
    <property type="entry name" value="GatC"/>
    <property type="match status" value="1"/>
</dbReference>
<dbReference type="EC" id="6.3.5.-" evidence="1"/>
<dbReference type="EMBL" id="LBQB01000001">
    <property type="protein sequence ID" value="KKP70223.1"/>
    <property type="molecule type" value="Genomic_DNA"/>
</dbReference>
<dbReference type="InterPro" id="IPR003837">
    <property type="entry name" value="GatC"/>
</dbReference>
<accession>A0A0G0BLC4</accession>
<dbReference type="STRING" id="1618350.UR67_C0001G0132"/>
<dbReference type="PANTHER" id="PTHR15004">
    <property type="entry name" value="GLUTAMYL-TRNA(GLN) AMIDOTRANSFERASE SUBUNIT C, MITOCHONDRIAL"/>
    <property type="match status" value="1"/>
</dbReference>
<keyword evidence="1" id="KW-0648">Protein biosynthesis</keyword>
<dbReference type="Gene3D" id="1.10.20.60">
    <property type="entry name" value="Glu-tRNAGln amidotransferase C subunit, N-terminal domain"/>
    <property type="match status" value="1"/>
</dbReference>
<dbReference type="Proteomes" id="UP000034581">
    <property type="component" value="Unassembled WGS sequence"/>
</dbReference>
<reference evidence="2 3" key="1">
    <citation type="journal article" date="2015" name="Nature">
        <title>rRNA introns, odd ribosomes, and small enigmatic genomes across a large radiation of phyla.</title>
        <authorList>
            <person name="Brown C.T."/>
            <person name="Hug L.A."/>
            <person name="Thomas B.C."/>
            <person name="Sharon I."/>
            <person name="Castelle C.J."/>
            <person name="Singh A."/>
            <person name="Wilkins M.J."/>
            <person name="Williams K.H."/>
            <person name="Banfield J.F."/>
        </authorList>
    </citation>
    <scope>NUCLEOTIDE SEQUENCE [LARGE SCALE GENOMIC DNA]</scope>
</reference>
<comment type="similarity">
    <text evidence="1">Belongs to the GatC family.</text>
</comment>
<dbReference type="AlphaFoldDB" id="A0A0G0BLC4"/>
<comment type="subunit">
    <text evidence="1">Heterotrimer of A, B and C subunits.</text>
</comment>
<dbReference type="InterPro" id="IPR036113">
    <property type="entry name" value="Asp/Glu-ADT_sf_sub_c"/>
</dbReference>
<dbReference type="GO" id="GO:0006450">
    <property type="term" value="P:regulation of translational fidelity"/>
    <property type="evidence" value="ECO:0007669"/>
    <property type="project" value="InterPro"/>
</dbReference>
<comment type="catalytic activity">
    <reaction evidence="1">
        <text>L-aspartyl-tRNA(Asn) + L-glutamine + ATP + H2O = L-asparaginyl-tRNA(Asn) + L-glutamate + ADP + phosphate + 2 H(+)</text>
        <dbReference type="Rhea" id="RHEA:14513"/>
        <dbReference type="Rhea" id="RHEA-COMP:9674"/>
        <dbReference type="Rhea" id="RHEA-COMP:9677"/>
        <dbReference type="ChEBI" id="CHEBI:15377"/>
        <dbReference type="ChEBI" id="CHEBI:15378"/>
        <dbReference type="ChEBI" id="CHEBI:29985"/>
        <dbReference type="ChEBI" id="CHEBI:30616"/>
        <dbReference type="ChEBI" id="CHEBI:43474"/>
        <dbReference type="ChEBI" id="CHEBI:58359"/>
        <dbReference type="ChEBI" id="CHEBI:78515"/>
        <dbReference type="ChEBI" id="CHEBI:78516"/>
        <dbReference type="ChEBI" id="CHEBI:456216"/>
    </reaction>
</comment>
<comment type="caution">
    <text evidence="2">The sequence shown here is derived from an EMBL/GenBank/DDBJ whole genome shotgun (WGS) entry which is preliminary data.</text>
</comment>
<comment type="catalytic activity">
    <reaction evidence="1">
        <text>L-glutamyl-tRNA(Gln) + L-glutamine + ATP + H2O = L-glutaminyl-tRNA(Gln) + L-glutamate + ADP + phosphate + H(+)</text>
        <dbReference type="Rhea" id="RHEA:17521"/>
        <dbReference type="Rhea" id="RHEA-COMP:9681"/>
        <dbReference type="Rhea" id="RHEA-COMP:9684"/>
        <dbReference type="ChEBI" id="CHEBI:15377"/>
        <dbReference type="ChEBI" id="CHEBI:15378"/>
        <dbReference type="ChEBI" id="CHEBI:29985"/>
        <dbReference type="ChEBI" id="CHEBI:30616"/>
        <dbReference type="ChEBI" id="CHEBI:43474"/>
        <dbReference type="ChEBI" id="CHEBI:58359"/>
        <dbReference type="ChEBI" id="CHEBI:78520"/>
        <dbReference type="ChEBI" id="CHEBI:78521"/>
        <dbReference type="ChEBI" id="CHEBI:456216"/>
    </reaction>
</comment>
<keyword evidence="1" id="KW-0067">ATP-binding</keyword>
<gene>
    <name evidence="1" type="primary">gatC</name>
    <name evidence="2" type="ORF">UR67_C0001G0132</name>
</gene>
<name>A0A0G0BLC4_UNCC3</name>
<dbReference type="HAMAP" id="MF_00122">
    <property type="entry name" value="GatC"/>
    <property type="match status" value="1"/>
</dbReference>
<keyword evidence="2" id="KW-0808">Transferase</keyword>
<evidence type="ECO:0000313" key="2">
    <source>
        <dbReference type="EMBL" id="KKP70223.1"/>
    </source>
</evidence>
<dbReference type="GO" id="GO:0016740">
    <property type="term" value="F:transferase activity"/>
    <property type="evidence" value="ECO:0007669"/>
    <property type="project" value="UniProtKB-KW"/>
</dbReference>
<dbReference type="GO" id="GO:0070681">
    <property type="term" value="P:glutaminyl-tRNAGln biosynthesis via transamidation"/>
    <property type="evidence" value="ECO:0007669"/>
    <property type="project" value="TreeGrafter"/>
</dbReference>
<dbReference type="GO" id="GO:0006412">
    <property type="term" value="P:translation"/>
    <property type="evidence" value="ECO:0007669"/>
    <property type="project" value="UniProtKB-UniRule"/>
</dbReference>
<dbReference type="PANTHER" id="PTHR15004:SF0">
    <property type="entry name" value="GLUTAMYL-TRNA(GLN) AMIDOTRANSFERASE SUBUNIT C, MITOCHONDRIAL"/>
    <property type="match status" value="1"/>
</dbReference>
<dbReference type="NCBIfam" id="TIGR00135">
    <property type="entry name" value="gatC"/>
    <property type="match status" value="1"/>
</dbReference>
<protein>
    <recommendedName>
        <fullName evidence="1">Aspartyl/glutamyl-tRNA(Asn/Gln) amidotransferase subunit C</fullName>
        <shortName evidence="1">Asp/Glu-ADT subunit C</shortName>
        <ecNumber evidence="1">6.3.5.-</ecNumber>
    </recommendedName>
</protein>
<comment type="function">
    <text evidence="1">Allows the formation of correctly charged Asn-tRNA(Asn) or Gln-tRNA(Gln) through the transamidation of misacylated Asp-tRNA(Asn) or Glu-tRNA(Gln) in organisms which lack either or both of asparaginyl-tRNA or glutaminyl-tRNA synthetases. The reaction takes place in the presence of glutamine and ATP through an activated phospho-Asp-tRNA(Asn) or phospho-Glu-tRNA(Gln).</text>
</comment>
<dbReference type="GO" id="GO:0050567">
    <property type="term" value="F:glutaminyl-tRNA synthase (glutamine-hydrolyzing) activity"/>
    <property type="evidence" value="ECO:0007669"/>
    <property type="project" value="UniProtKB-UniRule"/>
</dbReference>
<dbReference type="SUPFAM" id="SSF141000">
    <property type="entry name" value="Glu-tRNAGln amidotransferase C subunit"/>
    <property type="match status" value="1"/>
</dbReference>